<protein>
    <submittedName>
        <fullName evidence="2">Uncharacterized protein</fullName>
    </submittedName>
</protein>
<dbReference type="EMBL" id="BDGG01000005">
    <property type="protein sequence ID" value="GAU99590.1"/>
    <property type="molecule type" value="Genomic_DNA"/>
</dbReference>
<evidence type="ECO:0000313" key="2">
    <source>
        <dbReference type="EMBL" id="GAU99590.1"/>
    </source>
</evidence>
<keyword evidence="3" id="KW-1185">Reference proteome</keyword>
<accession>A0A1D1VFA0</accession>
<dbReference type="AlphaFoldDB" id="A0A1D1VFA0"/>
<name>A0A1D1VFA0_RAMVA</name>
<sequence length="103" mass="11116">MKGTAPVSTMVCASSGECLDISDMAPTAALFKDTSGSRRHMTSKGPAPESTTPWASSVLWRATEVRASAACSRSAISGVSKQQLLHTQRQLERAPDHVWRWIS</sequence>
<proteinExistence type="predicted"/>
<gene>
    <name evidence="2" type="primary">RvY_10565</name>
    <name evidence="2" type="synonym">RvY_10565.1</name>
    <name evidence="2" type="ORF">RvY_10565-1</name>
</gene>
<feature type="region of interest" description="Disordered" evidence="1">
    <location>
        <begin position="34"/>
        <end position="53"/>
    </location>
</feature>
<evidence type="ECO:0000256" key="1">
    <source>
        <dbReference type="SAM" id="MobiDB-lite"/>
    </source>
</evidence>
<comment type="caution">
    <text evidence="2">The sequence shown here is derived from an EMBL/GenBank/DDBJ whole genome shotgun (WGS) entry which is preliminary data.</text>
</comment>
<reference evidence="2 3" key="1">
    <citation type="journal article" date="2016" name="Nat. Commun.">
        <title>Extremotolerant tardigrade genome and improved radiotolerance of human cultured cells by tardigrade-unique protein.</title>
        <authorList>
            <person name="Hashimoto T."/>
            <person name="Horikawa D.D."/>
            <person name="Saito Y."/>
            <person name="Kuwahara H."/>
            <person name="Kozuka-Hata H."/>
            <person name="Shin-I T."/>
            <person name="Minakuchi Y."/>
            <person name="Ohishi K."/>
            <person name="Motoyama A."/>
            <person name="Aizu T."/>
            <person name="Enomoto A."/>
            <person name="Kondo K."/>
            <person name="Tanaka S."/>
            <person name="Hara Y."/>
            <person name="Koshikawa S."/>
            <person name="Sagara H."/>
            <person name="Miura T."/>
            <person name="Yokobori S."/>
            <person name="Miyagawa K."/>
            <person name="Suzuki Y."/>
            <person name="Kubo T."/>
            <person name="Oyama M."/>
            <person name="Kohara Y."/>
            <person name="Fujiyama A."/>
            <person name="Arakawa K."/>
            <person name="Katayama T."/>
            <person name="Toyoda A."/>
            <person name="Kunieda T."/>
        </authorList>
    </citation>
    <scope>NUCLEOTIDE SEQUENCE [LARGE SCALE GENOMIC DNA]</scope>
    <source>
        <strain evidence="2 3">YOKOZUNA-1</strain>
    </source>
</reference>
<evidence type="ECO:0000313" key="3">
    <source>
        <dbReference type="Proteomes" id="UP000186922"/>
    </source>
</evidence>
<organism evidence="2 3">
    <name type="scientific">Ramazzottius varieornatus</name>
    <name type="common">Water bear</name>
    <name type="synonym">Tardigrade</name>
    <dbReference type="NCBI Taxonomy" id="947166"/>
    <lineage>
        <taxon>Eukaryota</taxon>
        <taxon>Metazoa</taxon>
        <taxon>Ecdysozoa</taxon>
        <taxon>Tardigrada</taxon>
        <taxon>Eutardigrada</taxon>
        <taxon>Parachela</taxon>
        <taxon>Hypsibioidea</taxon>
        <taxon>Ramazzottiidae</taxon>
        <taxon>Ramazzottius</taxon>
    </lineage>
</organism>
<dbReference type="Proteomes" id="UP000186922">
    <property type="component" value="Unassembled WGS sequence"/>
</dbReference>